<dbReference type="InterPro" id="IPR005467">
    <property type="entry name" value="His_kinase_dom"/>
</dbReference>
<dbReference type="CDD" id="cd00082">
    <property type="entry name" value="HisKA"/>
    <property type="match status" value="1"/>
</dbReference>
<dbReference type="InterPro" id="IPR036097">
    <property type="entry name" value="HisK_dim/P_sf"/>
</dbReference>
<keyword evidence="3" id="KW-0597">Phosphoprotein</keyword>
<dbReference type="Pfam" id="PF02518">
    <property type="entry name" value="HATPase_c"/>
    <property type="match status" value="1"/>
</dbReference>
<dbReference type="InterPro" id="IPR036890">
    <property type="entry name" value="HATPase_C_sf"/>
</dbReference>
<name>A0ABW7CAA8_9CYAN</name>
<dbReference type="InterPro" id="IPR003661">
    <property type="entry name" value="HisK_dim/P_dom"/>
</dbReference>
<feature type="transmembrane region" description="Helical" evidence="7">
    <location>
        <begin position="287"/>
        <end position="309"/>
    </location>
</feature>
<proteinExistence type="predicted"/>
<dbReference type="RefSeq" id="WP_393013040.1">
    <property type="nucleotide sequence ID" value="NZ_JAZAQF010000059.1"/>
</dbReference>
<keyword evidence="5" id="KW-0902">Two-component regulatory system</keyword>
<dbReference type="Proteomes" id="UP001604335">
    <property type="component" value="Unassembled WGS sequence"/>
</dbReference>
<evidence type="ECO:0000313" key="9">
    <source>
        <dbReference type="EMBL" id="MFG3818099.1"/>
    </source>
</evidence>
<dbReference type="PANTHER" id="PTHR43065:SF50">
    <property type="entry name" value="HISTIDINE KINASE"/>
    <property type="match status" value="1"/>
</dbReference>
<keyword evidence="7" id="KW-0472">Membrane</keyword>
<evidence type="ECO:0000256" key="4">
    <source>
        <dbReference type="ARBA" id="ARBA00022777"/>
    </source>
</evidence>
<dbReference type="PANTHER" id="PTHR43065">
    <property type="entry name" value="SENSOR HISTIDINE KINASE"/>
    <property type="match status" value="1"/>
</dbReference>
<dbReference type="PRINTS" id="PR00344">
    <property type="entry name" value="BCTRLSENSOR"/>
</dbReference>
<dbReference type="EMBL" id="JAZAQF010000059">
    <property type="protein sequence ID" value="MFG3818099.1"/>
    <property type="molecule type" value="Genomic_DNA"/>
</dbReference>
<evidence type="ECO:0000256" key="1">
    <source>
        <dbReference type="ARBA" id="ARBA00000085"/>
    </source>
</evidence>
<keyword evidence="10" id="KW-1185">Reference proteome</keyword>
<feature type="region of interest" description="Disordered" evidence="6">
    <location>
        <begin position="567"/>
        <end position="644"/>
    </location>
</feature>
<sequence>MLKSASSESEQVRRGFRQLVVTILLVSGLLYTGVASVLLNTITSLEQRTIEEHTNRFTRLLYRRSAQLLPSACDYGYWDATHRFLEQPNEDFIRNNFSPTNYQSFDLTIMAVVGRDGKIRHARERQVSNQSGSTANDRYHEPSTTLTYFLQSLPRGFQSNPDQKRLAGVVAIDNDLLSIAICSIPNPQKPDQVDGWFVMGQRLDARVLQDLSQLVPGALEIKVSRHSNNLPLYGTFDFSGQIRRNQRTEVTNSSRNLVGYRYLVDLYGKPSAIARVTITRTLHQHSLYGLLSIGGILVLLSLGFISLAWQALQQALQNLDERDRAEAALIESATQNLDRETYRARIMELELMLQDLRASQAQLIHSAKMESLGKMVAGIAHEVNNPVSFIQGNLRHLKKYQQDLCDLIRLYQKYYPVAYDEILDRSREMDLVFILEDSDRVIQSIDRGADRIYRIVNALRNFSRLDESDLKSVDLHAGIDSTIELLDHALEERPFRPAIAIERVYGELPLVECYARQLNQVFMHLLMNSIDSLDETMKKRYQRIHGKPADSSPSTPNTAPVVLGAESETEISLSDSESIDGESHRPPVLKTSAGLPAKSPRNSGQPNSQPSLGNAGVGNLSSGNSSASNNTSNTSNTNSNRRNRGASFAEQLRSKLQTFDANGSGLESTKALLQPTITIRTKVDLNRWVLISIADNGLGIDKQVQSRLFDPFFTTKPVGQGAGLGLFISHQIITQHGGQLRCISEPDQGSEFIILLPLKQIRETKPQEELAMKLRFNQLQRGLSHSHERSPHLASTPVVSAAEEEASKS</sequence>
<feature type="compositionally biased region" description="Polar residues" evidence="6">
    <location>
        <begin position="600"/>
        <end position="610"/>
    </location>
</feature>
<feature type="transmembrane region" description="Helical" evidence="7">
    <location>
        <begin position="20"/>
        <end position="39"/>
    </location>
</feature>
<evidence type="ECO:0000313" key="10">
    <source>
        <dbReference type="Proteomes" id="UP001604335"/>
    </source>
</evidence>
<dbReference type="Pfam" id="PF05228">
    <property type="entry name" value="CHASE4"/>
    <property type="match status" value="1"/>
</dbReference>
<evidence type="ECO:0000256" key="6">
    <source>
        <dbReference type="SAM" id="MobiDB-lite"/>
    </source>
</evidence>
<comment type="catalytic activity">
    <reaction evidence="1">
        <text>ATP + protein L-histidine = ADP + protein N-phospho-L-histidine.</text>
        <dbReference type="EC" id="2.7.13.3"/>
    </reaction>
</comment>
<evidence type="ECO:0000259" key="8">
    <source>
        <dbReference type="PROSITE" id="PS50109"/>
    </source>
</evidence>
<dbReference type="InterPro" id="IPR007892">
    <property type="entry name" value="CHASE4"/>
</dbReference>
<feature type="region of interest" description="Disordered" evidence="6">
    <location>
        <begin position="783"/>
        <end position="809"/>
    </location>
</feature>
<evidence type="ECO:0000256" key="7">
    <source>
        <dbReference type="SAM" id="Phobius"/>
    </source>
</evidence>
<accession>A0ABW7CAA8</accession>
<dbReference type="InterPro" id="IPR003594">
    <property type="entry name" value="HATPase_dom"/>
</dbReference>
<dbReference type="PROSITE" id="PS50109">
    <property type="entry name" value="HIS_KIN"/>
    <property type="match status" value="1"/>
</dbReference>
<dbReference type="SUPFAM" id="SSF47384">
    <property type="entry name" value="Homodimeric domain of signal transducing histidine kinase"/>
    <property type="match status" value="1"/>
</dbReference>
<reference evidence="10" key="1">
    <citation type="journal article" date="2024" name="Algal Res.">
        <title>Biochemical, toxicological and genomic investigation of a high-biomass producing Limnothrix strain isolated from Italian shallow drinking water reservoir.</title>
        <authorList>
            <person name="Simonazzi M."/>
            <person name="Shishido T.K."/>
            <person name="Delbaje E."/>
            <person name="Wahlsten M."/>
            <person name="Fewer D.P."/>
            <person name="Sivonen K."/>
            <person name="Pezzolesi L."/>
            <person name="Pistocchi R."/>
        </authorList>
    </citation>
    <scope>NUCLEOTIDE SEQUENCE [LARGE SCALE GENOMIC DNA]</scope>
    <source>
        <strain evidence="10">LRLZ20PSL1</strain>
    </source>
</reference>
<keyword evidence="4" id="KW-0808">Transferase</keyword>
<dbReference type="Gene3D" id="1.10.287.130">
    <property type="match status" value="1"/>
</dbReference>
<feature type="compositionally biased region" description="Low complexity" evidence="6">
    <location>
        <begin position="611"/>
        <end position="640"/>
    </location>
</feature>
<feature type="domain" description="Histidine kinase" evidence="8">
    <location>
        <begin position="378"/>
        <end position="760"/>
    </location>
</feature>
<organism evidence="9 10">
    <name type="scientific">Limnothrix redekei LRLZ20PSL1</name>
    <dbReference type="NCBI Taxonomy" id="3112953"/>
    <lineage>
        <taxon>Bacteria</taxon>
        <taxon>Bacillati</taxon>
        <taxon>Cyanobacteriota</taxon>
        <taxon>Cyanophyceae</taxon>
        <taxon>Pseudanabaenales</taxon>
        <taxon>Pseudanabaenaceae</taxon>
        <taxon>Limnothrix</taxon>
    </lineage>
</organism>
<dbReference type="SMART" id="SM00388">
    <property type="entry name" value="HisKA"/>
    <property type="match status" value="1"/>
</dbReference>
<dbReference type="EC" id="2.7.13.3" evidence="2"/>
<evidence type="ECO:0000256" key="2">
    <source>
        <dbReference type="ARBA" id="ARBA00012438"/>
    </source>
</evidence>
<evidence type="ECO:0000256" key="3">
    <source>
        <dbReference type="ARBA" id="ARBA00022553"/>
    </source>
</evidence>
<evidence type="ECO:0000256" key="5">
    <source>
        <dbReference type="ARBA" id="ARBA00023012"/>
    </source>
</evidence>
<dbReference type="SMART" id="SM00387">
    <property type="entry name" value="HATPase_c"/>
    <property type="match status" value="1"/>
</dbReference>
<dbReference type="Gene3D" id="3.30.565.10">
    <property type="entry name" value="Histidine kinase-like ATPase, C-terminal domain"/>
    <property type="match status" value="2"/>
</dbReference>
<protein>
    <recommendedName>
        <fullName evidence="2">histidine kinase</fullName>
        <ecNumber evidence="2">2.7.13.3</ecNumber>
    </recommendedName>
</protein>
<gene>
    <name evidence="9" type="ORF">VPK24_10670</name>
</gene>
<keyword evidence="4" id="KW-0418">Kinase</keyword>
<dbReference type="InterPro" id="IPR004358">
    <property type="entry name" value="Sig_transdc_His_kin-like_C"/>
</dbReference>
<keyword evidence="7" id="KW-1133">Transmembrane helix</keyword>
<keyword evidence="7" id="KW-0812">Transmembrane</keyword>
<comment type="caution">
    <text evidence="9">The sequence shown here is derived from an EMBL/GenBank/DDBJ whole genome shotgun (WGS) entry which is preliminary data.</text>
</comment>
<dbReference type="SUPFAM" id="SSF55874">
    <property type="entry name" value="ATPase domain of HSP90 chaperone/DNA topoisomerase II/histidine kinase"/>
    <property type="match status" value="2"/>
</dbReference>